<evidence type="ECO:0000313" key="4">
    <source>
        <dbReference type="EMBL" id="KAH8985011.1"/>
    </source>
</evidence>
<gene>
    <name evidence="4" type="ORF">EDB92DRAFT_1390453</name>
</gene>
<feature type="transmembrane region" description="Helical" evidence="2">
    <location>
        <begin position="171"/>
        <end position="190"/>
    </location>
</feature>
<feature type="transmembrane region" description="Helical" evidence="2">
    <location>
        <begin position="197"/>
        <end position="219"/>
    </location>
</feature>
<keyword evidence="5" id="KW-1185">Reference proteome</keyword>
<keyword evidence="2" id="KW-0472">Membrane</keyword>
<dbReference type="InterPro" id="IPR045338">
    <property type="entry name" value="DUF6535"/>
</dbReference>
<feature type="domain" description="DUF6535" evidence="3">
    <location>
        <begin position="37"/>
        <end position="190"/>
    </location>
</feature>
<evidence type="ECO:0000256" key="1">
    <source>
        <dbReference type="SAM" id="MobiDB-lite"/>
    </source>
</evidence>
<organism evidence="4 5">
    <name type="scientific">Lactarius akahatsu</name>
    <dbReference type="NCBI Taxonomy" id="416441"/>
    <lineage>
        <taxon>Eukaryota</taxon>
        <taxon>Fungi</taxon>
        <taxon>Dikarya</taxon>
        <taxon>Basidiomycota</taxon>
        <taxon>Agaricomycotina</taxon>
        <taxon>Agaricomycetes</taxon>
        <taxon>Russulales</taxon>
        <taxon>Russulaceae</taxon>
        <taxon>Lactarius</taxon>
    </lineage>
</organism>
<name>A0AAD4Q549_9AGAM</name>
<proteinExistence type="predicted"/>
<comment type="caution">
    <text evidence="4">The sequence shown here is derived from an EMBL/GenBank/DDBJ whole genome shotgun (WGS) entry which is preliminary data.</text>
</comment>
<evidence type="ECO:0000256" key="2">
    <source>
        <dbReference type="SAM" id="Phobius"/>
    </source>
</evidence>
<dbReference type="Proteomes" id="UP001201163">
    <property type="component" value="Unassembled WGS sequence"/>
</dbReference>
<feature type="compositionally biased region" description="Basic and acidic residues" evidence="1">
    <location>
        <begin position="1"/>
        <end position="14"/>
    </location>
</feature>
<accession>A0AAD4Q549</accession>
<protein>
    <recommendedName>
        <fullName evidence="3">DUF6535 domain-containing protein</fullName>
    </recommendedName>
</protein>
<dbReference type="EMBL" id="JAKELL010000069">
    <property type="protein sequence ID" value="KAH8985011.1"/>
    <property type="molecule type" value="Genomic_DNA"/>
</dbReference>
<keyword evidence="2" id="KW-0812">Transmembrane</keyword>
<evidence type="ECO:0000313" key="5">
    <source>
        <dbReference type="Proteomes" id="UP001201163"/>
    </source>
</evidence>
<dbReference type="AlphaFoldDB" id="A0AAD4Q549"/>
<sequence>MVRSVDVEAARDGTEAPNGPPSPRTTGYAVESSGKLWSVYLAESERHDEALAESWKADMDGLLIFAGLFSAVVTAFLVGSLQQMTQSNQAPGTTSTPAPANSSSLLRANALWCSSLLSSLLSALCATLVQQWARQYTQALGRRAAPHQRARVRAFLLQGIERSGVKAVVEGAPALLHLAMFLFIAGLVDITAPASRLLSLLSLCVLVIIAAFYLSLSWFPLHDLQSPYRTPLSSALWYIKQAVRPLSFTNVEGWPVIVDSRSLSRGREQYASATREGTQDRDLDSLSWALSSLLDRGDCEPFIEGIAGFMRSEKIVGAPIIMHELVKRKDLARHILDLLVNCVEPAHDSIDVRRRQSISGLSALRALTANWFSDDTGVTLQDGDSHCVWKWSYSFPEKVIDVTMSLRSVGDSVISMHARCTAAVAVWRLLVDYDELGAYTKQKLVTVERLLAYLESTRDKGRRNGRRARVRNKIKEKINHDLLAVWAQSTQTHIETLRMNSPQPDSKRAQFQNWDAEKADLKMMRYLWEQNMRPPEAWLDDDIELRHNETDTGESSMLDSVLAYLSLHAKLLHRTLKPLESTQLPLSAYLDEATECLDQWSSATMKELMPRIIASGHVANVIQLIKHTIKGPKKSDVDQIMILETLETIAVPIRTLQGKLNERSQRSLLGLLKFLKEQHLDVMFRDIDNLTGDWERQTCGSRHNQYSLNTKTHARTWLTHSTILRHG</sequence>
<reference evidence="4" key="1">
    <citation type="submission" date="2022-01" db="EMBL/GenBank/DDBJ databases">
        <title>Comparative genomics reveals a dynamic genome evolution in the ectomycorrhizal milk-cap (Lactarius) mushrooms.</title>
        <authorList>
            <consortium name="DOE Joint Genome Institute"/>
            <person name="Lebreton A."/>
            <person name="Tang N."/>
            <person name="Kuo A."/>
            <person name="LaButti K."/>
            <person name="Drula E."/>
            <person name="Barry K."/>
            <person name="Clum A."/>
            <person name="Lipzen A."/>
            <person name="Mousain D."/>
            <person name="Ng V."/>
            <person name="Wang R."/>
            <person name="Wang X."/>
            <person name="Dai Y."/>
            <person name="Henrissat B."/>
            <person name="Grigoriev I.V."/>
            <person name="Guerin-Laguette A."/>
            <person name="Yu F."/>
            <person name="Martin F.M."/>
        </authorList>
    </citation>
    <scope>NUCLEOTIDE SEQUENCE</scope>
    <source>
        <strain evidence="4">QP</strain>
    </source>
</reference>
<dbReference type="Pfam" id="PF20153">
    <property type="entry name" value="DUF6535"/>
    <property type="match status" value="1"/>
</dbReference>
<feature type="transmembrane region" description="Helical" evidence="2">
    <location>
        <begin position="110"/>
        <end position="133"/>
    </location>
</feature>
<evidence type="ECO:0000259" key="3">
    <source>
        <dbReference type="Pfam" id="PF20153"/>
    </source>
</evidence>
<feature type="region of interest" description="Disordered" evidence="1">
    <location>
        <begin position="1"/>
        <end position="28"/>
    </location>
</feature>
<feature type="transmembrane region" description="Helical" evidence="2">
    <location>
        <begin position="61"/>
        <end position="81"/>
    </location>
</feature>
<keyword evidence="2" id="KW-1133">Transmembrane helix</keyword>